<reference evidence="1" key="1">
    <citation type="journal article" date="2015" name="Nature">
        <title>Complex archaea that bridge the gap between prokaryotes and eukaryotes.</title>
        <authorList>
            <person name="Spang A."/>
            <person name="Saw J.H."/>
            <person name="Jorgensen S.L."/>
            <person name="Zaremba-Niedzwiedzka K."/>
            <person name="Martijn J."/>
            <person name="Lind A.E."/>
            <person name="van Eijk R."/>
            <person name="Schleper C."/>
            <person name="Guy L."/>
            <person name="Ettema T.J."/>
        </authorList>
    </citation>
    <scope>NUCLEOTIDE SEQUENCE</scope>
</reference>
<name>A0A0F9TS05_9ZZZZ</name>
<comment type="caution">
    <text evidence="1">The sequence shown here is derived from an EMBL/GenBank/DDBJ whole genome shotgun (WGS) entry which is preliminary data.</text>
</comment>
<organism evidence="1">
    <name type="scientific">marine sediment metagenome</name>
    <dbReference type="NCBI Taxonomy" id="412755"/>
    <lineage>
        <taxon>unclassified sequences</taxon>
        <taxon>metagenomes</taxon>
        <taxon>ecological metagenomes</taxon>
    </lineage>
</organism>
<dbReference type="EMBL" id="LAZR01000274">
    <property type="protein sequence ID" value="KKN77747.1"/>
    <property type="molecule type" value="Genomic_DNA"/>
</dbReference>
<proteinExistence type="predicted"/>
<evidence type="ECO:0000313" key="1">
    <source>
        <dbReference type="EMBL" id="KKN77747.1"/>
    </source>
</evidence>
<gene>
    <name evidence="1" type="ORF">LCGC14_0357210</name>
</gene>
<accession>A0A0F9TS05</accession>
<dbReference type="AlphaFoldDB" id="A0A0F9TS05"/>
<protein>
    <submittedName>
        <fullName evidence="1">Uncharacterized protein</fullName>
    </submittedName>
</protein>
<sequence length="115" mass="13579">MTRTFKLHIEDNVKLGKLAHEVHSLAASEVQILLKDLDITHAKHFWECLSELIDEHLPKEQVPVKELPMTLQEVRRFEAETMPYGELRGIDIRNVPVERLLWYDEHPQEFAKKLK</sequence>